<accession>A0A7T7CFC0</accession>
<keyword evidence="9" id="KW-0238">DNA-binding</keyword>
<keyword evidence="8" id="KW-0267">Excision nuclease</keyword>
<dbReference type="SUPFAM" id="SSF52540">
    <property type="entry name" value="P-loop containing nucleoside triphosphate hydrolases"/>
    <property type="match status" value="2"/>
</dbReference>
<dbReference type="GO" id="GO:0006281">
    <property type="term" value="P:DNA repair"/>
    <property type="evidence" value="ECO:0007669"/>
    <property type="project" value="UniProtKB-KW"/>
</dbReference>
<evidence type="ECO:0000256" key="10">
    <source>
        <dbReference type="ARBA" id="ARBA00023204"/>
    </source>
</evidence>
<evidence type="ECO:0000256" key="2">
    <source>
        <dbReference type="ARBA" id="ARBA00022490"/>
    </source>
</evidence>
<dbReference type="Gene3D" id="1.10.8.280">
    <property type="entry name" value="ABC transporter ATPase domain-like"/>
    <property type="match status" value="1"/>
</dbReference>
<keyword evidence="4" id="KW-0547">Nucleotide-binding</keyword>
<evidence type="ECO:0000313" key="16">
    <source>
        <dbReference type="Proteomes" id="UP000595349"/>
    </source>
</evidence>
<evidence type="ECO:0000256" key="3">
    <source>
        <dbReference type="ARBA" id="ARBA00022737"/>
    </source>
</evidence>
<keyword evidence="3" id="KW-0677">Repeat</keyword>
<evidence type="ECO:0000256" key="8">
    <source>
        <dbReference type="ARBA" id="ARBA00022881"/>
    </source>
</evidence>
<keyword evidence="5" id="KW-0227">DNA damage</keyword>
<evidence type="ECO:0000256" key="5">
    <source>
        <dbReference type="ARBA" id="ARBA00022763"/>
    </source>
</evidence>
<evidence type="ECO:0000256" key="12">
    <source>
        <dbReference type="ARBA" id="ARBA00039316"/>
    </source>
</evidence>
<dbReference type="PROSITE" id="PS00211">
    <property type="entry name" value="ABC_TRANSPORTER_1"/>
    <property type="match status" value="1"/>
</dbReference>
<proteinExistence type="inferred from homology"/>
<dbReference type="InterPro" id="IPR017871">
    <property type="entry name" value="ABC_transporter-like_CS"/>
</dbReference>
<dbReference type="RefSeq" id="WP_200090114.1">
    <property type="nucleotide sequence ID" value="NZ_CP054706.1"/>
</dbReference>
<name>A0A7T7CFC0_9BACI</name>
<dbReference type="GO" id="GO:0004518">
    <property type="term" value="F:nuclease activity"/>
    <property type="evidence" value="ECO:0007669"/>
    <property type="project" value="UniProtKB-KW"/>
</dbReference>
<evidence type="ECO:0000259" key="14">
    <source>
        <dbReference type="PROSITE" id="PS50893"/>
    </source>
</evidence>
<dbReference type="GO" id="GO:0005524">
    <property type="term" value="F:ATP binding"/>
    <property type="evidence" value="ECO:0007669"/>
    <property type="project" value="UniProtKB-KW"/>
</dbReference>
<comment type="subcellular location">
    <subcellularLocation>
        <location evidence="1">Cytoplasm</location>
    </subcellularLocation>
</comment>
<evidence type="ECO:0000256" key="11">
    <source>
        <dbReference type="ARBA" id="ARBA00038000"/>
    </source>
</evidence>
<dbReference type="KEGG" id="scib:HUG20_08600"/>
<dbReference type="Gene3D" id="3.40.50.300">
    <property type="entry name" value="P-loop containing nucleotide triphosphate hydrolases"/>
    <property type="match status" value="2"/>
</dbReference>
<keyword evidence="2" id="KW-0963">Cytoplasm</keyword>
<comment type="similarity">
    <text evidence="11">Belongs to the ABC transporter superfamily. UvrA family.</text>
</comment>
<dbReference type="EMBL" id="CP054706">
    <property type="protein sequence ID" value="QQK79938.1"/>
    <property type="molecule type" value="Genomic_DNA"/>
</dbReference>
<evidence type="ECO:0000256" key="6">
    <source>
        <dbReference type="ARBA" id="ARBA00022769"/>
    </source>
</evidence>
<sequence length="746" mass="83667">MNENGYIKLQEVNENNLKDVSLEIPKKKITIFTGVSGSGKSSIVFDTISKEAQRQLNQTFTIFMQNRLPTYSKPDALSIDNLSPAMVIDQKRLGGNARSTLGTITDIYSLLRLLFSRIGKPFVGESKVFSFNNPEGMCPKCQGIGRRIKPNIEKLFDTTKSLNEGAILFSTFSVGTWYWQKHLISGIFNPDKKLMDYTDTEWQTLLYGKDKQIVLPLKNEPVKYFEGVVDRFRRMYLKNEINQLSNNVKKFITLTHCTACNGSRLNQEILNCQINGYNIAQFTAMEVGELIKVIETIKDPIARPITSNIAGRLQNLMDMGLYYLTLNRETSTLSGGESQRVKMVRHLNSSLTDMIYIFDEPSIGLHPRDVHRLNEMLQKLRDKGNTVIVVEHDRDVIEIADYIVDVGPRAGTNGGEIVYEGGVPGLYDADTLTGRYMRTEQSINRETRQPNRYLAIAEASKHNLKNVTVQVPCGVLTAVTGVAGSGKSTLIFDEFVAQHPDAIVIDQKPVGTSIRSNPATYTGIMNTIRDSFSNVNKISKSFFSFNSKGACPECQGNGFIYMDLAFLEDMRTTCDTCHGKRFKDEVLQYKLDGKSISDILDMTVFEALQFFDKEDIYRKLQVLHDVGLDYLTLGQPLSNLSGGECQRIKLADELHKEGHVYILDEPTTGLHMSDITNLLDILTRLVENGSSVIVIEHSMDVIKQADWIIDLGPDGGRKGGQIIFEGTPMQLTHEGGSITAQYLRED</sequence>
<dbReference type="PROSITE" id="PS50893">
    <property type="entry name" value="ABC_TRANSPORTER_2"/>
    <property type="match status" value="2"/>
</dbReference>
<evidence type="ECO:0000256" key="9">
    <source>
        <dbReference type="ARBA" id="ARBA00023125"/>
    </source>
</evidence>
<feature type="domain" description="ABC transporter" evidence="14">
    <location>
        <begin position="139"/>
        <end position="433"/>
    </location>
</feature>
<dbReference type="CDD" id="cd03270">
    <property type="entry name" value="ABC_UvrA_I"/>
    <property type="match status" value="1"/>
</dbReference>
<evidence type="ECO:0000256" key="13">
    <source>
        <dbReference type="ARBA" id="ARBA00042156"/>
    </source>
</evidence>
<dbReference type="Proteomes" id="UP000595349">
    <property type="component" value="Chromosome"/>
</dbReference>
<keyword evidence="7" id="KW-0067">ATP-binding</keyword>
<feature type="domain" description="ABC transporter" evidence="14">
    <location>
        <begin position="447"/>
        <end position="744"/>
    </location>
</feature>
<reference evidence="15 16" key="1">
    <citation type="submission" date="2020-06" db="EMBL/GenBank/DDBJ databases">
        <title>Genomic analysis of Salicibibacter sp. NKC21-4.</title>
        <authorList>
            <person name="Oh Y.J."/>
        </authorList>
    </citation>
    <scope>NUCLEOTIDE SEQUENCE [LARGE SCALE GENOMIC DNA]</scope>
    <source>
        <strain evidence="15 16">NKC21-4</strain>
    </source>
</reference>
<keyword evidence="10" id="KW-0234">DNA repair</keyword>
<evidence type="ECO:0000256" key="4">
    <source>
        <dbReference type="ARBA" id="ARBA00022741"/>
    </source>
</evidence>
<keyword evidence="16" id="KW-1185">Reference proteome</keyword>
<evidence type="ECO:0000313" key="15">
    <source>
        <dbReference type="EMBL" id="QQK79938.1"/>
    </source>
</evidence>
<dbReference type="GO" id="GO:0003677">
    <property type="term" value="F:DNA binding"/>
    <property type="evidence" value="ECO:0007669"/>
    <property type="project" value="UniProtKB-KW"/>
</dbReference>
<dbReference type="PANTHER" id="PTHR43152:SF2">
    <property type="entry name" value="DRUG RESISTANCE ABC TRANSPORTER"/>
    <property type="match status" value="1"/>
</dbReference>
<gene>
    <name evidence="15" type="ORF">HUG20_08600</name>
</gene>
<dbReference type="Gene3D" id="1.20.1580.10">
    <property type="entry name" value="ABC transporter ATPase like domain"/>
    <property type="match status" value="2"/>
</dbReference>
<dbReference type="AlphaFoldDB" id="A0A7T7CFC0"/>
<dbReference type="PANTHER" id="PTHR43152">
    <property type="entry name" value="UVRABC SYSTEM PROTEIN A"/>
    <property type="match status" value="1"/>
</dbReference>
<dbReference type="InterPro" id="IPR003439">
    <property type="entry name" value="ABC_transporter-like_ATP-bd"/>
</dbReference>
<dbReference type="InterPro" id="IPR027417">
    <property type="entry name" value="P-loop_NTPase"/>
</dbReference>
<dbReference type="Pfam" id="PF00005">
    <property type="entry name" value="ABC_tran"/>
    <property type="match status" value="1"/>
</dbReference>
<evidence type="ECO:0000256" key="1">
    <source>
        <dbReference type="ARBA" id="ARBA00004496"/>
    </source>
</evidence>
<keyword evidence="6" id="KW-0228">DNA excision</keyword>
<evidence type="ECO:0000256" key="7">
    <source>
        <dbReference type="ARBA" id="ARBA00022840"/>
    </source>
</evidence>
<dbReference type="GO" id="GO:0016887">
    <property type="term" value="F:ATP hydrolysis activity"/>
    <property type="evidence" value="ECO:0007669"/>
    <property type="project" value="InterPro"/>
</dbReference>
<protein>
    <recommendedName>
        <fullName evidence="12">UvrABC system protein A</fullName>
    </recommendedName>
    <alternativeName>
        <fullName evidence="13">Excinuclease ABC subunit A</fullName>
    </alternativeName>
</protein>
<dbReference type="GO" id="GO:0005737">
    <property type="term" value="C:cytoplasm"/>
    <property type="evidence" value="ECO:0007669"/>
    <property type="project" value="UniProtKB-SubCell"/>
</dbReference>
<organism evidence="15 16">
    <name type="scientific">Salicibibacter cibi</name>
    <dbReference type="NCBI Taxonomy" id="2743001"/>
    <lineage>
        <taxon>Bacteria</taxon>
        <taxon>Bacillati</taxon>
        <taxon>Bacillota</taxon>
        <taxon>Bacilli</taxon>
        <taxon>Bacillales</taxon>
        <taxon>Bacillaceae</taxon>
        <taxon>Salicibibacter</taxon>
    </lineage>
</organism>